<reference evidence="2" key="1">
    <citation type="submission" date="2018-02" db="EMBL/GenBank/DDBJ databases">
        <authorList>
            <person name="Vasarhelyi B.M."/>
            <person name="Deshmukh S."/>
            <person name="Balint B."/>
            <person name="Kukolya J."/>
        </authorList>
    </citation>
    <scope>NUCLEOTIDE SEQUENCE</scope>
    <source>
        <strain evidence="2">KB22</strain>
    </source>
</reference>
<dbReference type="RefSeq" id="WP_196935587.1">
    <property type="nucleotide sequence ID" value="NZ_MU158698.1"/>
</dbReference>
<name>A0A928YQ25_9SPHI</name>
<feature type="chain" id="PRO_5037255862" description="FAD dependent oxidoreductase" evidence="1">
    <location>
        <begin position="24"/>
        <end position="426"/>
    </location>
</feature>
<evidence type="ECO:0000313" key="2">
    <source>
        <dbReference type="EMBL" id="MBE8713157.1"/>
    </source>
</evidence>
<evidence type="ECO:0000256" key="1">
    <source>
        <dbReference type="SAM" id="SignalP"/>
    </source>
</evidence>
<proteinExistence type="predicted"/>
<evidence type="ECO:0000313" key="3">
    <source>
        <dbReference type="Proteomes" id="UP000616201"/>
    </source>
</evidence>
<protein>
    <recommendedName>
        <fullName evidence="4">FAD dependent oxidoreductase</fullName>
    </recommendedName>
</protein>
<organism evidence="2 3">
    <name type="scientific">Sphingobacterium hungaricum</name>
    <dbReference type="NCBI Taxonomy" id="2082723"/>
    <lineage>
        <taxon>Bacteria</taxon>
        <taxon>Pseudomonadati</taxon>
        <taxon>Bacteroidota</taxon>
        <taxon>Sphingobacteriia</taxon>
        <taxon>Sphingobacteriales</taxon>
        <taxon>Sphingobacteriaceae</taxon>
        <taxon>Sphingobacterium</taxon>
    </lineage>
</organism>
<dbReference type="Proteomes" id="UP000616201">
    <property type="component" value="Unassembled WGS sequence"/>
</dbReference>
<gene>
    <name evidence="2" type="ORF">C4F49_05655</name>
</gene>
<keyword evidence="3" id="KW-1185">Reference proteome</keyword>
<evidence type="ECO:0008006" key="4">
    <source>
        <dbReference type="Google" id="ProtNLM"/>
    </source>
</evidence>
<dbReference type="AlphaFoldDB" id="A0A928YQ25"/>
<keyword evidence="1" id="KW-0732">Signal</keyword>
<comment type="caution">
    <text evidence="2">The sequence shown here is derived from an EMBL/GenBank/DDBJ whole genome shotgun (WGS) entry which is preliminary data.</text>
</comment>
<sequence length="426" mass="47597">MNYSFPKILALSILFVYSLNAFAQKEAKPQVFVYGSSIASFAVAMQCAQSDVAVVWAFDGNEFVSELNKDSFSIANAENLDGGIFMDLLMQVANHDLPNDSVAQVVKRNITTRIFNNAIESLLAKQPKLKVLKNQQVKQIAFSKKDWNVALSDKSKFSVSAVFDGSPQQELANFLKLADSDSAVAMKPIAQFSANELRTLIASGESEGEIYGINLPSLLSIQRDGFYALTKIQGLGNSTNEMPFHANIGQAIGATMAYTAFFKTTTDKIDVRKLQSELLKFNARIVPYQDIEIQDSNFQKIQRFGLSGILMGKQLGNRYVLDCLDSVKIAEVKAPILRFSSRSQLWFKNQDADFFELSEFQDFLKIISFRDASAGAIRDREFESFFERHVNHSASPKVSRYLFATAIETFCKLFDVKISQSGIILR</sequence>
<feature type="signal peptide" evidence="1">
    <location>
        <begin position="1"/>
        <end position="23"/>
    </location>
</feature>
<dbReference type="EMBL" id="PRDK01000003">
    <property type="protein sequence ID" value="MBE8713157.1"/>
    <property type="molecule type" value="Genomic_DNA"/>
</dbReference>
<accession>A0A928YQ25</accession>